<dbReference type="EMBL" id="JAHCVI010000003">
    <property type="protein sequence ID" value="KAG7287071.1"/>
    <property type="molecule type" value="Genomic_DNA"/>
</dbReference>
<dbReference type="SMART" id="SM00105">
    <property type="entry name" value="ArfGap"/>
    <property type="match status" value="1"/>
</dbReference>
<organism evidence="8 9">
    <name type="scientific">Staphylotrichum longicolle</name>
    <dbReference type="NCBI Taxonomy" id="669026"/>
    <lineage>
        <taxon>Eukaryota</taxon>
        <taxon>Fungi</taxon>
        <taxon>Dikarya</taxon>
        <taxon>Ascomycota</taxon>
        <taxon>Pezizomycotina</taxon>
        <taxon>Sordariomycetes</taxon>
        <taxon>Sordariomycetidae</taxon>
        <taxon>Sordariales</taxon>
        <taxon>Chaetomiaceae</taxon>
        <taxon>Staphylotrichum</taxon>
    </lineage>
</organism>
<dbReference type="FunFam" id="1.10.220.150:FF:000013">
    <property type="entry name" value="Putative Arf GTPase-activating protein"/>
    <property type="match status" value="1"/>
</dbReference>
<dbReference type="PANTHER" id="PTHR45686">
    <property type="entry name" value="ADP-RIBOSYLATION FACTOR GTPASE ACTIVATING PROTEIN 3, ISOFORM H-RELATED"/>
    <property type="match status" value="1"/>
</dbReference>
<evidence type="ECO:0000259" key="7">
    <source>
        <dbReference type="PROSITE" id="PS50115"/>
    </source>
</evidence>
<reference evidence="8" key="1">
    <citation type="submission" date="2023-02" db="EMBL/GenBank/DDBJ databases">
        <authorList>
            <person name="Palmer J.M."/>
        </authorList>
    </citation>
    <scope>NUCLEOTIDE SEQUENCE</scope>
    <source>
        <strain evidence="8">FW57</strain>
    </source>
</reference>
<evidence type="ECO:0000256" key="6">
    <source>
        <dbReference type="SAM" id="MobiDB-lite"/>
    </source>
</evidence>
<dbReference type="Gene3D" id="1.10.220.150">
    <property type="entry name" value="Arf GTPase activating protein"/>
    <property type="match status" value="1"/>
</dbReference>
<evidence type="ECO:0000313" key="9">
    <source>
        <dbReference type="Proteomes" id="UP001197093"/>
    </source>
</evidence>
<dbReference type="PANTHER" id="PTHR45686:SF4">
    <property type="entry name" value="ADP-RIBOSYLATION FACTOR GTPASE ACTIVATING PROTEIN 3, ISOFORM H"/>
    <property type="match status" value="1"/>
</dbReference>
<dbReference type="PRINTS" id="PR00405">
    <property type="entry name" value="REVINTRACTNG"/>
</dbReference>
<accession>A0AAD4HXJ6</accession>
<dbReference type="CDD" id="cd08831">
    <property type="entry name" value="ArfGap_ArfGap2_3_like"/>
    <property type="match status" value="1"/>
</dbReference>
<name>A0AAD4HXJ6_9PEZI</name>
<dbReference type="GO" id="GO:0000139">
    <property type="term" value="C:Golgi membrane"/>
    <property type="evidence" value="ECO:0007669"/>
    <property type="project" value="GOC"/>
</dbReference>
<feature type="domain" description="Arf-GAP" evidence="7">
    <location>
        <begin position="11"/>
        <end position="139"/>
    </location>
</feature>
<dbReference type="AlphaFoldDB" id="A0AAD4HXJ6"/>
<dbReference type="Proteomes" id="UP001197093">
    <property type="component" value="Unassembled WGS sequence"/>
</dbReference>
<gene>
    <name evidence="8" type="ORF">NEMBOFW57_006574</name>
</gene>
<dbReference type="InterPro" id="IPR001164">
    <property type="entry name" value="ArfGAP_dom"/>
</dbReference>
<keyword evidence="1" id="KW-0343">GTPase activation</keyword>
<feature type="region of interest" description="Disordered" evidence="6">
    <location>
        <begin position="291"/>
        <end position="334"/>
    </location>
</feature>
<keyword evidence="9" id="KW-1185">Reference proteome</keyword>
<evidence type="ECO:0000256" key="4">
    <source>
        <dbReference type="ARBA" id="ARBA00022833"/>
    </source>
</evidence>
<dbReference type="GO" id="GO:0005096">
    <property type="term" value="F:GTPase activator activity"/>
    <property type="evidence" value="ECO:0007669"/>
    <property type="project" value="UniProtKB-KW"/>
</dbReference>
<evidence type="ECO:0000256" key="5">
    <source>
        <dbReference type="PROSITE-ProRule" id="PRU00288"/>
    </source>
</evidence>
<proteinExistence type="predicted"/>
<dbReference type="GO" id="GO:0048205">
    <property type="term" value="P:COPI coating of Golgi vesicle"/>
    <property type="evidence" value="ECO:0007669"/>
    <property type="project" value="TreeGrafter"/>
</dbReference>
<evidence type="ECO:0000313" key="8">
    <source>
        <dbReference type="EMBL" id="KAG7287071.1"/>
    </source>
</evidence>
<keyword evidence="4" id="KW-0862">Zinc</keyword>
<feature type="region of interest" description="Disordered" evidence="6">
    <location>
        <begin position="149"/>
        <end position="168"/>
    </location>
</feature>
<dbReference type="PROSITE" id="PS50115">
    <property type="entry name" value="ARFGAP"/>
    <property type="match status" value="1"/>
</dbReference>
<keyword evidence="3 5" id="KW-0863">Zinc-finger</keyword>
<dbReference type="SUPFAM" id="SSF57863">
    <property type="entry name" value="ArfGap/RecO-like zinc finger"/>
    <property type="match status" value="1"/>
</dbReference>
<comment type="caution">
    <text evidence="8">The sequence shown here is derived from an EMBL/GenBank/DDBJ whole genome shotgun (WGS) entry which is preliminary data.</text>
</comment>
<dbReference type="InterPro" id="IPR038508">
    <property type="entry name" value="ArfGAP_dom_sf"/>
</dbReference>
<feature type="region of interest" description="Disordered" evidence="6">
    <location>
        <begin position="202"/>
        <end position="244"/>
    </location>
</feature>
<dbReference type="GO" id="GO:0008270">
    <property type="term" value="F:zinc ion binding"/>
    <property type="evidence" value="ECO:0007669"/>
    <property type="project" value="UniProtKB-KW"/>
</dbReference>
<evidence type="ECO:0000256" key="2">
    <source>
        <dbReference type="ARBA" id="ARBA00022723"/>
    </source>
</evidence>
<sequence>MSGLASKQQSLKIFEKLKSKPANKASHPTNPSVCFDCGQKNPTWTSVPLGIYLCLDCSANHRNLGVHISFVRSTNLDQWQWDQLRVMKVGGNESATKFFQSNGGSAGLNSKDPKTKYTSAAATKYKEELKKRAARDAKEYPEEVVITDGGDAAEGSNTPAEEEDDFFSSWSRPAVKKLSPPISRTATPPVVGRTPSPFLNAQAAGKDTARAPSPLAKGTEGEPKPAASRITTSAALRSNTTGPRKANILGAKKVTSKLGAKKLGGDVMIDFDEAEKKAKEEAERIEKLGYDPNAEEEAPVKAAGGKSDSGAAIISPTPVSPARGSYGASHTREKSAAEVERLGMGMARLGFGQVGKPAAAAKSAGGFGSVGPIKTSAQDDDETYARKKFGTQKAISSDEYFGKGMFEAGAAAEAKSRLQGFEGAQSISSNAYFGRPEAEEGAPEDYGDLESAAKDFVRRFGITAADDLENLTHLLGEGAGRLQGAVRAYLGS</sequence>
<feature type="compositionally biased region" description="Low complexity" evidence="6">
    <location>
        <begin position="301"/>
        <end position="315"/>
    </location>
</feature>
<evidence type="ECO:0000256" key="1">
    <source>
        <dbReference type="ARBA" id="ARBA00022468"/>
    </source>
</evidence>
<dbReference type="Pfam" id="PF01412">
    <property type="entry name" value="ArfGap"/>
    <property type="match status" value="1"/>
</dbReference>
<dbReference type="InterPro" id="IPR037278">
    <property type="entry name" value="ARFGAP/RecO"/>
</dbReference>
<evidence type="ECO:0000256" key="3">
    <source>
        <dbReference type="ARBA" id="ARBA00022771"/>
    </source>
</evidence>
<feature type="compositionally biased region" description="Polar residues" evidence="6">
    <location>
        <begin position="229"/>
        <end position="242"/>
    </location>
</feature>
<protein>
    <recommendedName>
        <fullName evidence="7">Arf-GAP domain-containing protein</fullName>
    </recommendedName>
</protein>
<keyword evidence="2" id="KW-0479">Metal-binding</keyword>